<dbReference type="EMBL" id="BAABDS010000027">
    <property type="protein sequence ID" value="GAA3711302.1"/>
    <property type="molecule type" value="Genomic_DNA"/>
</dbReference>
<dbReference type="RefSeq" id="WP_344964450.1">
    <property type="nucleotide sequence ID" value="NZ_BAABDS010000027.1"/>
</dbReference>
<organism evidence="1 2">
    <name type="scientific">Oceanisphaera sediminis</name>
    <dbReference type="NCBI Taxonomy" id="981381"/>
    <lineage>
        <taxon>Bacteria</taxon>
        <taxon>Pseudomonadati</taxon>
        <taxon>Pseudomonadota</taxon>
        <taxon>Gammaproteobacteria</taxon>
        <taxon>Aeromonadales</taxon>
        <taxon>Aeromonadaceae</taxon>
        <taxon>Oceanisphaera</taxon>
    </lineage>
</organism>
<evidence type="ECO:0000313" key="2">
    <source>
        <dbReference type="Proteomes" id="UP001501479"/>
    </source>
</evidence>
<name>A0ABP7DWW4_9GAMM</name>
<reference evidence="2" key="1">
    <citation type="journal article" date="2019" name="Int. J. Syst. Evol. Microbiol.">
        <title>The Global Catalogue of Microorganisms (GCM) 10K type strain sequencing project: providing services to taxonomists for standard genome sequencing and annotation.</title>
        <authorList>
            <consortium name="The Broad Institute Genomics Platform"/>
            <consortium name="The Broad Institute Genome Sequencing Center for Infectious Disease"/>
            <person name="Wu L."/>
            <person name="Ma J."/>
        </authorList>
    </citation>
    <scope>NUCLEOTIDE SEQUENCE [LARGE SCALE GENOMIC DNA]</scope>
    <source>
        <strain evidence="2">JCM 17329</strain>
    </source>
</reference>
<sequence>MKWLIVTVLIFPAIAFSKSYDVSLDNAPVLSESVLEQQRGGFFLPGANFSIGLKMEALVNGEHVFFSNMFNMDRNSPLPPVISNISGAEGLKITPLLGNGKLGYIVENAGNSIRTDVNLRIDVVTPVNINTYRESQRISSRVRDAVRQAGY</sequence>
<accession>A0ABP7DWW4</accession>
<protein>
    <recommendedName>
        <fullName evidence="3">Curli production assembly/transport component CsgF</fullName>
    </recommendedName>
</protein>
<comment type="caution">
    <text evidence="1">The sequence shown here is derived from an EMBL/GenBank/DDBJ whole genome shotgun (WGS) entry which is preliminary data.</text>
</comment>
<evidence type="ECO:0000313" key="1">
    <source>
        <dbReference type="EMBL" id="GAA3711302.1"/>
    </source>
</evidence>
<evidence type="ECO:0008006" key="3">
    <source>
        <dbReference type="Google" id="ProtNLM"/>
    </source>
</evidence>
<dbReference type="Proteomes" id="UP001501479">
    <property type="component" value="Unassembled WGS sequence"/>
</dbReference>
<proteinExistence type="predicted"/>
<gene>
    <name evidence="1" type="ORF">GCM10022421_18340</name>
</gene>
<keyword evidence="2" id="KW-1185">Reference proteome</keyword>